<dbReference type="RefSeq" id="WP_331844535.1">
    <property type="nucleotide sequence ID" value="NZ_JAZHPZ010000001.1"/>
</dbReference>
<accession>A0ABU7VM39</accession>
<evidence type="ECO:0000313" key="11">
    <source>
        <dbReference type="Proteomes" id="UP001306950"/>
    </source>
</evidence>
<feature type="domain" description="Aminomethyltransferase C-terminal" evidence="9">
    <location>
        <begin position="288"/>
        <end position="365"/>
    </location>
</feature>
<dbReference type="InterPro" id="IPR006222">
    <property type="entry name" value="GCVT_N"/>
</dbReference>
<dbReference type="PIRSF" id="PIRSF006487">
    <property type="entry name" value="GcvT"/>
    <property type="match status" value="1"/>
</dbReference>
<reference evidence="10 11" key="1">
    <citation type="submission" date="2024-02" db="EMBL/GenBank/DDBJ databases">
        <title>A nitrogen-fixing paenibacillus bacterium.</title>
        <authorList>
            <person name="Zhang W.L."/>
            <person name="Chen S.F."/>
        </authorList>
    </citation>
    <scope>NUCLEOTIDE SEQUENCE [LARGE SCALE GENOMIC DNA]</scope>
    <source>
        <strain evidence="10 11">M1</strain>
    </source>
</reference>
<dbReference type="SUPFAM" id="SSF103025">
    <property type="entry name" value="Folate-binding domain"/>
    <property type="match status" value="1"/>
</dbReference>
<evidence type="ECO:0000259" key="8">
    <source>
        <dbReference type="Pfam" id="PF01571"/>
    </source>
</evidence>
<dbReference type="InterPro" id="IPR013977">
    <property type="entry name" value="GcvT_C"/>
</dbReference>
<keyword evidence="3 7" id="KW-0032">Aminotransferase</keyword>
<dbReference type="Pfam" id="PF01571">
    <property type="entry name" value="GCV_T"/>
    <property type="match status" value="1"/>
</dbReference>
<evidence type="ECO:0000256" key="1">
    <source>
        <dbReference type="ARBA" id="ARBA00008609"/>
    </source>
</evidence>
<comment type="subunit">
    <text evidence="7">The glycine cleavage system is composed of four proteins: P, T, L and H.</text>
</comment>
<dbReference type="InterPro" id="IPR028896">
    <property type="entry name" value="GcvT/YgfZ/DmdA"/>
</dbReference>
<dbReference type="NCBIfam" id="NF001567">
    <property type="entry name" value="PRK00389.1"/>
    <property type="match status" value="1"/>
</dbReference>
<dbReference type="NCBIfam" id="TIGR00528">
    <property type="entry name" value="gcvT"/>
    <property type="match status" value="1"/>
</dbReference>
<gene>
    <name evidence="7 10" type="primary">gcvT</name>
    <name evidence="10" type="ORF">V3851_00490</name>
</gene>
<dbReference type="PANTHER" id="PTHR43757">
    <property type="entry name" value="AMINOMETHYLTRANSFERASE"/>
    <property type="match status" value="1"/>
</dbReference>
<keyword evidence="11" id="KW-1185">Reference proteome</keyword>
<dbReference type="EMBL" id="JAZHPZ010000001">
    <property type="protein sequence ID" value="MEF2964291.1"/>
    <property type="molecule type" value="Genomic_DNA"/>
</dbReference>
<comment type="caution">
    <text evidence="10">The sequence shown here is derived from an EMBL/GenBank/DDBJ whole genome shotgun (WGS) entry which is preliminary data.</text>
</comment>
<dbReference type="Gene3D" id="3.30.70.1400">
    <property type="entry name" value="Aminomethyltransferase beta-barrel domains"/>
    <property type="match status" value="1"/>
</dbReference>
<dbReference type="InterPro" id="IPR027266">
    <property type="entry name" value="TrmE/GcvT-like"/>
</dbReference>
<comment type="catalytic activity">
    <reaction evidence="6 7">
        <text>N(6)-[(R)-S(8)-aminomethyldihydrolipoyl]-L-lysyl-[protein] + (6S)-5,6,7,8-tetrahydrofolate = N(6)-[(R)-dihydrolipoyl]-L-lysyl-[protein] + (6R)-5,10-methylene-5,6,7,8-tetrahydrofolate + NH4(+)</text>
        <dbReference type="Rhea" id="RHEA:16945"/>
        <dbReference type="Rhea" id="RHEA-COMP:10475"/>
        <dbReference type="Rhea" id="RHEA-COMP:10492"/>
        <dbReference type="ChEBI" id="CHEBI:15636"/>
        <dbReference type="ChEBI" id="CHEBI:28938"/>
        <dbReference type="ChEBI" id="CHEBI:57453"/>
        <dbReference type="ChEBI" id="CHEBI:83100"/>
        <dbReference type="ChEBI" id="CHEBI:83143"/>
        <dbReference type="EC" id="2.1.2.10"/>
    </reaction>
</comment>
<dbReference type="GO" id="GO:0004047">
    <property type="term" value="F:aminomethyltransferase activity"/>
    <property type="evidence" value="ECO:0007669"/>
    <property type="project" value="UniProtKB-EC"/>
</dbReference>
<evidence type="ECO:0000313" key="10">
    <source>
        <dbReference type="EMBL" id="MEF2964291.1"/>
    </source>
</evidence>
<dbReference type="Gene3D" id="3.30.1360.120">
    <property type="entry name" value="Probable tRNA modification gtpase trme, domain 1"/>
    <property type="match status" value="1"/>
</dbReference>
<dbReference type="EC" id="2.1.2.10" evidence="2 7"/>
<evidence type="ECO:0000256" key="6">
    <source>
        <dbReference type="ARBA" id="ARBA00047665"/>
    </source>
</evidence>
<evidence type="ECO:0000256" key="2">
    <source>
        <dbReference type="ARBA" id="ARBA00012616"/>
    </source>
</evidence>
<comment type="function">
    <text evidence="7">The glycine cleavage system catalyzes the degradation of glycine.</text>
</comment>
<dbReference type="InterPro" id="IPR029043">
    <property type="entry name" value="GcvT/YgfZ_C"/>
</dbReference>
<evidence type="ECO:0000259" key="9">
    <source>
        <dbReference type="Pfam" id="PF08669"/>
    </source>
</evidence>
<keyword evidence="4 7" id="KW-0808">Transferase</keyword>
<dbReference type="PANTHER" id="PTHR43757:SF2">
    <property type="entry name" value="AMINOMETHYLTRANSFERASE, MITOCHONDRIAL"/>
    <property type="match status" value="1"/>
</dbReference>
<sequence length="371" mass="40470">MSDLLRTPLFPLYGQYEGARCIDFGGWELPVQFGGIQKEHEAVRQAAGLFDVSHMGEFVIEGPDAEAFLQRMTTNNVSDLVPGKAQYTLMCYPDGGVVDDLLVYKLDEQKFMLVVNASNIGKDWDWLEEQSRPFNGGVLMYDRSDATALLALQGPRAAAIIGGICDADISGLESYRFMDGVRVGGIAVLLSRTGYTGEDGFELYVPAEHAAELWQALMRAGEPYGLVPAGLGARDTLRFEARLPLYGQELSASISPLEAGVGMFVKLNKGEFIGQSVLVEQKSAGVPRKLVGLEMIDRGIPRTHYPVFADGVQVGEVTTGTQSPTLKRNLGLALVDSRYAAVDTLLEVEIRGKLLKAKVVPTPFYRRAKSK</sequence>
<evidence type="ECO:0000256" key="3">
    <source>
        <dbReference type="ARBA" id="ARBA00022576"/>
    </source>
</evidence>
<dbReference type="Proteomes" id="UP001306950">
    <property type="component" value="Unassembled WGS sequence"/>
</dbReference>
<proteinExistence type="inferred from homology"/>
<comment type="similarity">
    <text evidence="1 7">Belongs to the GcvT family.</text>
</comment>
<dbReference type="InterPro" id="IPR022903">
    <property type="entry name" value="GcvT_bac"/>
</dbReference>
<evidence type="ECO:0000256" key="7">
    <source>
        <dbReference type="HAMAP-Rule" id="MF_00259"/>
    </source>
</evidence>
<protein>
    <recommendedName>
        <fullName evidence="2 7">Aminomethyltransferase</fullName>
        <ecNumber evidence="2 7">2.1.2.10</ecNumber>
    </recommendedName>
    <alternativeName>
        <fullName evidence="5 7">Glycine cleavage system T protein</fullName>
    </alternativeName>
</protein>
<organism evidence="10 11">
    <name type="scientific">Paenibacillus haidiansis</name>
    <dbReference type="NCBI Taxonomy" id="1574488"/>
    <lineage>
        <taxon>Bacteria</taxon>
        <taxon>Bacillati</taxon>
        <taxon>Bacillota</taxon>
        <taxon>Bacilli</taxon>
        <taxon>Bacillales</taxon>
        <taxon>Paenibacillaceae</taxon>
        <taxon>Paenibacillus</taxon>
    </lineage>
</organism>
<dbReference type="HAMAP" id="MF_00259">
    <property type="entry name" value="GcvT"/>
    <property type="match status" value="1"/>
</dbReference>
<dbReference type="InterPro" id="IPR006223">
    <property type="entry name" value="GcvT"/>
</dbReference>
<evidence type="ECO:0000256" key="4">
    <source>
        <dbReference type="ARBA" id="ARBA00022679"/>
    </source>
</evidence>
<feature type="domain" description="GCVT N-terminal" evidence="8">
    <location>
        <begin position="17"/>
        <end position="269"/>
    </location>
</feature>
<dbReference type="Gene3D" id="2.40.30.110">
    <property type="entry name" value="Aminomethyltransferase beta-barrel domains"/>
    <property type="match status" value="1"/>
</dbReference>
<dbReference type="Gene3D" id="4.10.1250.10">
    <property type="entry name" value="Aminomethyltransferase fragment"/>
    <property type="match status" value="1"/>
</dbReference>
<dbReference type="SUPFAM" id="SSF101790">
    <property type="entry name" value="Aminomethyltransferase beta-barrel domain"/>
    <property type="match status" value="1"/>
</dbReference>
<name>A0ABU7VM39_9BACL</name>
<dbReference type="Pfam" id="PF08669">
    <property type="entry name" value="GCV_T_C"/>
    <property type="match status" value="1"/>
</dbReference>
<evidence type="ECO:0000256" key="5">
    <source>
        <dbReference type="ARBA" id="ARBA00031395"/>
    </source>
</evidence>